<evidence type="ECO:0000256" key="2">
    <source>
        <dbReference type="ARBA" id="ARBA00022490"/>
    </source>
</evidence>
<dbReference type="STRING" id="1792845.BC343_07755"/>
<dbReference type="Gene3D" id="3.40.50.620">
    <property type="entry name" value="HUPs"/>
    <property type="match status" value="1"/>
</dbReference>
<evidence type="ECO:0000256" key="8">
    <source>
        <dbReference type="HAMAP-Rule" id="MF_01161"/>
    </source>
</evidence>
<comment type="caution">
    <text evidence="10">The sequence shown here is derived from an EMBL/GenBank/DDBJ whole genome shotgun (WGS) entry which is preliminary data.</text>
</comment>
<name>A0A1S9PC49_9SPHI</name>
<evidence type="ECO:0000256" key="4">
    <source>
        <dbReference type="ARBA" id="ARBA00022694"/>
    </source>
</evidence>
<dbReference type="InterPro" id="IPR014729">
    <property type="entry name" value="Rossmann-like_a/b/a_fold"/>
</dbReference>
<feature type="domain" description="Lysidine-tRNA(Ile) synthetase C-terminal" evidence="9">
    <location>
        <begin position="366"/>
        <end position="439"/>
    </location>
</feature>
<dbReference type="SUPFAM" id="SSF52402">
    <property type="entry name" value="Adenine nucleotide alpha hydrolases-like"/>
    <property type="match status" value="1"/>
</dbReference>
<dbReference type="PANTHER" id="PTHR43033">
    <property type="entry name" value="TRNA(ILE)-LYSIDINE SYNTHASE-RELATED"/>
    <property type="match status" value="1"/>
</dbReference>
<sequence>MLPVERFVSFISQNALFQPGTRVLAAVSGGVDSVLMAHLLKHAGYHFGIAHCNFMLRGHEANADQEFTRQLAKQLGITFHTTNFDTQQFATENKVSIQMAARDLRYNWFNQIAQTEGYQVIALAHHQNDTIETILLNLTRGTGIAGLHGILPKNGNLVRPLMFLTREEIAQIASAENIAFVEDSSNASTKYARNKIRHKVVPLLKELNPALEDTFENNLRNFREMEQLLNLKVDELRNTLLIGKGGETHIAIDAIKQLAPQRLLLFELLKPYGFVDTVIDDLLTVLDKHSGRVFESNSHLLVLDRENLIISERKTAAQVAVPIAEGEAFITYGDFRLAVLHDDSPLIIKDNPFAVSVDAAKLVYPLIMRPWQQGEVFYPLGMKTKQKLSDFFIHQKVPLHQKSEIPVLVNGNGDIIWLGGHRPDDRYKVDNNTKKVTIFELNKL</sequence>
<dbReference type="GO" id="GO:0032267">
    <property type="term" value="F:tRNA(Ile)-lysidine synthase activity"/>
    <property type="evidence" value="ECO:0007669"/>
    <property type="project" value="UniProtKB-EC"/>
</dbReference>
<keyword evidence="5 8" id="KW-0547">Nucleotide-binding</keyword>
<dbReference type="NCBIfam" id="TIGR02432">
    <property type="entry name" value="lysidine_TilS_N"/>
    <property type="match status" value="1"/>
</dbReference>
<dbReference type="InterPro" id="IPR012094">
    <property type="entry name" value="tRNA_Ile_lys_synt"/>
</dbReference>
<dbReference type="Pfam" id="PF11734">
    <property type="entry name" value="TilS_C"/>
    <property type="match status" value="1"/>
</dbReference>
<organism evidence="10 11">
    <name type="scientific">Mucilaginibacter pedocola</name>
    <dbReference type="NCBI Taxonomy" id="1792845"/>
    <lineage>
        <taxon>Bacteria</taxon>
        <taxon>Pseudomonadati</taxon>
        <taxon>Bacteroidota</taxon>
        <taxon>Sphingobacteriia</taxon>
        <taxon>Sphingobacteriales</taxon>
        <taxon>Sphingobacteriaceae</taxon>
        <taxon>Mucilaginibacter</taxon>
    </lineage>
</organism>
<keyword evidence="6 8" id="KW-0067">ATP-binding</keyword>
<dbReference type="GO" id="GO:0006400">
    <property type="term" value="P:tRNA modification"/>
    <property type="evidence" value="ECO:0007669"/>
    <property type="project" value="UniProtKB-UniRule"/>
</dbReference>
<comment type="subcellular location">
    <subcellularLocation>
        <location evidence="1 8">Cytoplasm</location>
    </subcellularLocation>
</comment>
<dbReference type="PANTHER" id="PTHR43033:SF1">
    <property type="entry name" value="TRNA(ILE)-LYSIDINE SYNTHASE-RELATED"/>
    <property type="match status" value="1"/>
</dbReference>
<evidence type="ECO:0000256" key="5">
    <source>
        <dbReference type="ARBA" id="ARBA00022741"/>
    </source>
</evidence>
<evidence type="ECO:0000256" key="1">
    <source>
        <dbReference type="ARBA" id="ARBA00004496"/>
    </source>
</evidence>
<evidence type="ECO:0000259" key="9">
    <source>
        <dbReference type="SMART" id="SM00977"/>
    </source>
</evidence>
<evidence type="ECO:0000256" key="6">
    <source>
        <dbReference type="ARBA" id="ARBA00022840"/>
    </source>
</evidence>
<protein>
    <recommendedName>
        <fullName evidence="8">tRNA(Ile)-lysidine synthase</fullName>
        <ecNumber evidence="8">6.3.4.19</ecNumber>
    </recommendedName>
    <alternativeName>
        <fullName evidence="8">tRNA(Ile)-2-lysyl-cytidine synthase</fullName>
    </alternativeName>
    <alternativeName>
        <fullName evidence="8">tRNA(Ile)-lysidine synthetase</fullName>
    </alternativeName>
</protein>
<dbReference type="AlphaFoldDB" id="A0A1S9PC49"/>
<comment type="similarity">
    <text evidence="8">Belongs to the tRNA(Ile)-lysidine synthase family.</text>
</comment>
<dbReference type="EMBL" id="MBTF01000023">
    <property type="protein sequence ID" value="OOQ58553.1"/>
    <property type="molecule type" value="Genomic_DNA"/>
</dbReference>
<keyword evidence="11" id="KW-1185">Reference proteome</keyword>
<proteinExistence type="inferred from homology"/>
<dbReference type="GO" id="GO:0005524">
    <property type="term" value="F:ATP binding"/>
    <property type="evidence" value="ECO:0007669"/>
    <property type="project" value="UniProtKB-UniRule"/>
</dbReference>
<comment type="catalytic activity">
    <reaction evidence="7 8">
        <text>cytidine(34) in tRNA(Ile2) + L-lysine + ATP = lysidine(34) in tRNA(Ile2) + AMP + diphosphate + H(+)</text>
        <dbReference type="Rhea" id="RHEA:43744"/>
        <dbReference type="Rhea" id="RHEA-COMP:10625"/>
        <dbReference type="Rhea" id="RHEA-COMP:10670"/>
        <dbReference type="ChEBI" id="CHEBI:15378"/>
        <dbReference type="ChEBI" id="CHEBI:30616"/>
        <dbReference type="ChEBI" id="CHEBI:32551"/>
        <dbReference type="ChEBI" id="CHEBI:33019"/>
        <dbReference type="ChEBI" id="CHEBI:82748"/>
        <dbReference type="ChEBI" id="CHEBI:83665"/>
        <dbReference type="ChEBI" id="CHEBI:456215"/>
        <dbReference type="EC" id="6.3.4.19"/>
    </reaction>
</comment>
<reference evidence="10 11" key="1">
    <citation type="submission" date="2016-07" db="EMBL/GenBank/DDBJ databases">
        <title>Genomic analysis of zinc-resistant bacterium Mucilaginibacter pedocola TBZ30.</title>
        <authorList>
            <person name="Huang J."/>
            <person name="Tang J."/>
        </authorList>
    </citation>
    <scope>NUCLEOTIDE SEQUENCE [LARGE SCALE GENOMIC DNA]</scope>
    <source>
        <strain evidence="10 11">TBZ30</strain>
    </source>
</reference>
<dbReference type="GO" id="GO:0005737">
    <property type="term" value="C:cytoplasm"/>
    <property type="evidence" value="ECO:0007669"/>
    <property type="project" value="UniProtKB-SubCell"/>
</dbReference>
<comment type="function">
    <text evidence="8">Ligates lysine onto the cytidine present at position 34 of the AUA codon-specific tRNA(Ile) that contains the anticodon CAU, in an ATP-dependent manner. Cytidine is converted to lysidine, thus changing the amino acid specificity of the tRNA from methionine to isoleucine.</text>
</comment>
<dbReference type="HAMAP" id="MF_01161">
    <property type="entry name" value="tRNA_Ile_lys_synt"/>
    <property type="match status" value="1"/>
</dbReference>
<gene>
    <name evidence="8" type="primary">tilS</name>
    <name evidence="10" type="ORF">BC343_07755</name>
</gene>
<dbReference type="RefSeq" id="WP_078349251.1">
    <property type="nucleotide sequence ID" value="NZ_MBTF01000023.1"/>
</dbReference>
<dbReference type="SUPFAM" id="SSF56037">
    <property type="entry name" value="PheT/TilS domain"/>
    <property type="match status" value="1"/>
</dbReference>
<keyword evidence="4 8" id="KW-0819">tRNA processing</keyword>
<dbReference type="Pfam" id="PF01171">
    <property type="entry name" value="ATP_bind_3"/>
    <property type="match status" value="1"/>
</dbReference>
<comment type="domain">
    <text evidence="8">The N-terminal region contains the highly conserved SGGXDS motif, predicted to be a P-loop motif involved in ATP binding.</text>
</comment>
<keyword evidence="3 8" id="KW-0436">Ligase</keyword>
<evidence type="ECO:0000256" key="3">
    <source>
        <dbReference type="ARBA" id="ARBA00022598"/>
    </source>
</evidence>
<dbReference type="InterPro" id="IPR012795">
    <property type="entry name" value="tRNA_Ile_lys_synt_N"/>
</dbReference>
<dbReference type="SMART" id="SM00977">
    <property type="entry name" value="TilS_C"/>
    <property type="match status" value="1"/>
</dbReference>
<evidence type="ECO:0000313" key="11">
    <source>
        <dbReference type="Proteomes" id="UP000189739"/>
    </source>
</evidence>
<dbReference type="InterPro" id="IPR012796">
    <property type="entry name" value="Lysidine-tRNA-synth_C"/>
</dbReference>
<dbReference type="NCBIfam" id="TIGR02433">
    <property type="entry name" value="lysidine_TilS_C"/>
    <property type="match status" value="1"/>
</dbReference>
<feature type="binding site" evidence="8">
    <location>
        <begin position="28"/>
        <end position="33"/>
    </location>
    <ligand>
        <name>ATP</name>
        <dbReference type="ChEBI" id="CHEBI:30616"/>
    </ligand>
</feature>
<keyword evidence="2 8" id="KW-0963">Cytoplasm</keyword>
<dbReference type="OrthoDB" id="9807403at2"/>
<evidence type="ECO:0000313" key="10">
    <source>
        <dbReference type="EMBL" id="OOQ58553.1"/>
    </source>
</evidence>
<dbReference type="Proteomes" id="UP000189739">
    <property type="component" value="Unassembled WGS sequence"/>
</dbReference>
<evidence type="ECO:0000256" key="7">
    <source>
        <dbReference type="ARBA" id="ARBA00048539"/>
    </source>
</evidence>
<dbReference type="EC" id="6.3.4.19" evidence="8"/>
<dbReference type="CDD" id="cd01992">
    <property type="entry name" value="TilS_N"/>
    <property type="match status" value="1"/>
</dbReference>
<dbReference type="InterPro" id="IPR011063">
    <property type="entry name" value="TilS/TtcA_N"/>
</dbReference>
<accession>A0A1S9PC49</accession>